<evidence type="ECO:0000313" key="2">
    <source>
        <dbReference type="EMBL" id="MFC6769779.1"/>
    </source>
</evidence>
<dbReference type="InterPro" id="IPR058419">
    <property type="entry name" value="DUF8106"/>
</dbReference>
<protein>
    <recommendedName>
        <fullName evidence="1">DUF8106 domain-containing protein</fullName>
    </recommendedName>
</protein>
<keyword evidence="3" id="KW-1185">Reference proteome</keyword>
<evidence type="ECO:0000313" key="3">
    <source>
        <dbReference type="Proteomes" id="UP001596383"/>
    </source>
</evidence>
<reference evidence="2 3" key="1">
    <citation type="journal article" date="2019" name="Int. J. Syst. Evol. Microbiol.">
        <title>The Global Catalogue of Microorganisms (GCM) 10K type strain sequencing project: providing services to taxonomists for standard genome sequencing and annotation.</title>
        <authorList>
            <consortium name="The Broad Institute Genomics Platform"/>
            <consortium name="The Broad Institute Genome Sequencing Center for Infectious Disease"/>
            <person name="Wu L."/>
            <person name="Ma J."/>
        </authorList>
    </citation>
    <scope>NUCLEOTIDE SEQUENCE [LARGE SCALE GENOMIC DNA]</scope>
    <source>
        <strain evidence="2 3">LMG 29247</strain>
    </source>
</reference>
<proteinExistence type="predicted"/>
<dbReference type="EMBL" id="JBHSWV010000821">
    <property type="protein sequence ID" value="MFC6769779.1"/>
    <property type="molecule type" value="Genomic_DNA"/>
</dbReference>
<comment type="caution">
    <text evidence="2">The sequence shown here is derived from an EMBL/GenBank/DDBJ whole genome shotgun (WGS) entry which is preliminary data.</text>
</comment>
<sequence length="70" mass="7908">MSTYTYRDDSHPPPERRKMVLFCPECGHEGPLPDDWDIATTGSDRLLVCPDCGTTVDRRSRSHSDLLEAT</sequence>
<dbReference type="Pfam" id="PF26408">
    <property type="entry name" value="DUF8106"/>
    <property type="match status" value="1"/>
</dbReference>
<evidence type="ECO:0000259" key="1">
    <source>
        <dbReference type="Pfam" id="PF26408"/>
    </source>
</evidence>
<organism evidence="2 3">
    <name type="scientific">Natrinema soli</name>
    <dbReference type="NCBI Taxonomy" id="1930624"/>
    <lineage>
        <taxon>Archaea</taxon>
        <taxon>Methanobacteriati</taxon>
        <taxon>Methanobacteriota</taxon>
        <taxon>Stenosarchaea group</taxon>
        <taxon>Halobacteria</taxon>
        <taxon>Halobacteriales</taxon>
        <taxon>Natrialbaceae</taxon>
        <taxon>Natrinema</taxon>
    </lineage>
</organism>
<dbReference type="Proteomes" id="UP001596383">
    <property type="component" value="Unassembled WGS sequence"/>
</dbReference>
<dbReference type="AlphaFoldDB" id="A0ABD5SXU9"/>
<dbReference type="RefSeq" id="WP_273742386.1">
    <property type="nucleotide sequence ID" value="NZ_JAQIVI010000821.1"/>
</dbReference>
<feature type="domain" description="DUF8106" evidence="1">
    <location>
        <begin position="17"/>
        <end position="59"/>
    </location>
</feature>
<accession>A0ABD5SXU9</accession>
<gene>
    <name evidence="2" type="ORF">ACFQE6_33485</name>
</gene>
<name>A0ABD5SXU9_9EURY</name>